<dbReference type="OrthoDB" id="7349915at2"/>
<reference evidence="2 3" key="1">
    <citation type="submission" date="2019-12" db="EMBL/GenBank/DDBJ databases">
        <title>Genomic-based taxomic classification of the family Erythrobacteraceae.</title>
        <authorList>
            <person name="Xu L."/>
        </authorList>
    </citation>
    <scope>NUCLEOTIDE SEQUENCE [LARGE SCALE GENOMIC DNA]</scope>
    <source>
        <strain evidence="2 3">MCCC 1A09965</strain>
    </source>
</reference>
<dbReference type="InterPro" id="IPR021354">
    <property type="entry name" value="DUF2975"/>
</dbReference>
<protein>
    <submittedName>
        <fullName evidence="2">DUF2975 domain-containing protein</fullName>
    </submittedName>
</protein>
<keyword evidence="1" id="KW-0472">Membrane</keyword>
<proteinExistence type="predicted"/>
<dbReference type="EMBL" id="WTYN01000001">
    <property type="protein sequence ID" value="MXO62826.1"/>
    <property type="molecule type" value="Genomic_DNA"/>
</dbReference>
<evidence type="ECO:0000313" key="3">
    <source>
        <dbReference type="Proteomes" id="UP000445582"/>
    </source>
</evidence>
<name>A0A844YCQ9_9SPHN</name>
<feature type="transmembrane region" description="Helical" evidence="1">
    <location>
        <begin position="141"/>
        <end position="161"/>
    </location>
</feature>
<dbReference type="Pfam" id="PF11188">
    <property type="entry name" value="DUF2975"/>
    <property type="match status" value="1"/>
</dbReference>
<keyword evidence="1" id="KW-0812">Transmembrane</keyword>
<dbReference type="AlphaFoldDB" id="A0A844YCQ9"/>
<organism evidence="2 3">
    <name type="scientific">Qipengyuania oceanensis</name>
    <dbReference type="NCBI Taxonomy" id="1463597"/>
    <lineage>
        <taxon>Bacteria</taxon>
        <taxon>Pseudomonadati</taxon>
        <taxon>Pseudomonadota</taxon>
        <taxon>Alphaproteobacteria</taxon>
        <taxon>Sphingomonadales</taxon>
        <taxon>Erythrobacteraceae</taxon>
        <taxon>Qipengyuania</taxon>
    </lineage>
</organism>
<sequence>MTSIKSDPLLTVCKGIIYFLLGVVGFAGVAVALTVPALLVFYQKATAQIVEAGAPESLYWLIVALLLVVAGLLYLGFRFFRHMLHIVQSVSEGDPFTPDNADRLTAMAWLMLTITAISIPVAALAVYITKVAGEDAGNIDVGVDGGGILLILTLFVLARVFRKGTEMRADLEGTV</sequence>
<dbReference type="RefSeq" id="WP_160673418.1">
    <property type="nucleotide sequence ID" value="NZ_WTYN01000001.1"/>
</dbReference>
<evidence type="ECO:0000256" key="1">
    <source>
        <dbReference type="SAM" id="Phobius"/>
    </source>
</evidence>
<feature type="transmembrane region" description="Helical" evidence="1">
    <location>
        <begin position="16"/>
        <end position="38"/>
    </location>
</feature>
<accession>A0A844YCQ9</accession>
<feature type="transmembrane region" description="Helical" evidence="1">
    <location>
        <begin position="58"/>
        <end position="77"/>
    </location>
</feature>
<feature type="transmembrane region" description="Helical" evidence="1">
    <location>
        <begin position="108"/>
        <end position="129"/>
    </location>
</feature>
<gene>
    <name evidence="2" type="ORF">GRI48_07380</name>
</gene>
<evidence type="ECO:0000313" key="2">
    <source>
        <dbReference type="EMBL" id="MXO62826.1"/>
    </source>
</evidence>
<comment type="caution">
    <text evidence="2">The sequence shown here is derived from an EMBL/GenBank/DDBJ whole genome shotgun (WGS) entry which is preliminary data.</text>
</comment>
<keyword evidence="3" id="KW-1185">Reference proteome</keyword>
<dbReference type="Proteomes" id="UP000445582">
    <property type="component" value="Unassembled WGS sequence"/>
</dbReference>
<keyword evidence="1" id="KW-1133">Transmembrane helix</keyword>